<dbReference type="Pfam" id="PF00126">
    <property type="entry name" value="HTH_1"/>
    <property type="match status" value="1"/>
</dbReference>
<dbReference type="InterPro" id="IPR036390">
    <property type="entry name" value="WH_DNA-bd_sf"/>
</dbReference>
<protein>
    <submittedName>
        <fullName evidence="6">DNA-binding transcriptional regulator, LysR family</fullName>
    </submittedName>
</protein>
<dbReference type="PROSITE" id="PS50931">
    <property type="entry name" value="HTH_LYSR"/>
    <property type="match status" value="1"/>
</dbReference>
<feature type="domain" description="HTH lysR-type" evidence="5">
    <location>
        <begin position="1"/>
        <end position="58"/>
    </location>
</feature>
<dbReference type="Pfam" id="PF03466">
    <property type="entry name" value="LysR_substrate"/>
    <property type="match status" value="1"/>
</dbReference>
<evidence type="ECO:0000256" key="3">
    <source>
        <dbReference type="ARBA" id="ARBA00023125"/>
    </source>
</evidence>
<dbReference type="PANTHER" id="PTHR30346:SF28">
    <property type="entry name" value="HTH-TYPE TRANSCRIPTIONAL REGULATOR CYNR"/>
    <property type="match status" value="1"/>
</dbReference>
<dbReference type="STRING" id="209880.SAMN02910343_01188"/>
<dbReference type="InterPro" id="IPR000847">
    <property type="entry name" value="LysR_HTH_N"/>
</dbReference>
<comment type="similarity">
    <text evidence="1">Belongs to the LysR transcriptional regulatory family.</text>
</comment>
<dbReference type="Gene3D" id="1.10.10.10">
    <property type="entry name" value="Winged helix-like DNA-binding domain superfamily/Winged helix DNA-binding domain"/>
    <property type="match status" value="1"/>
</dbReference>
<accession>A0A1G5W726</accession>
<dbReference type="InterPro" id="IPR005119">
    <property type="entry name" value="LysR_subst-bd"/>
</dbReference>
<dbReference type="OrthoDB" id="9785745at2"/>
<evidence type="ECO:0000256" key="1">
    <source>
        <dbReference type="ARBA" id="ARBA00009437"/>
    </source>
</evidence>
<dbReference type="Gene3D" id="3.40.190.290">
    <property type="match status" value="1"/>
</dbReference>
<proteinExistence type="inferred from homology"/>
<dbReference type="SUPFAM" id="SSF46785">
    <property type="entry name" value="Winged helix' DNA-binding domain"/>
    <property type="match status" value="1"/>
</dbReference>
<evidence type="ECO:0000313" key="6">
    <source>
        <dbReference type="EMBL" id="SDA53908.1"/>
    </source>
</evidence>
<keyword evidence="2" id="KW-0805">Transcription regulation</keyword>
<sequence>MNDRQLSSFIETAKLGSFSKAASVLFISPAALIQQINLLERDLGFPLFNRTNHGVTLTENGVHFLTSAKKIISLYEEARYYGLNNDKNQHYHIRVALPEEGLPTRFLCAFRKFRQEYPQSEIMFPFFPFSTHLKAIANGDVDLSIAAEYRPEYIKNLTFIPLMRDTYSFLMREENPLSRLPIIHKEDLRNQHIITGHYDGIAQPFKDALPSYAEIEELDNAYNTETRFQSYYRDVLTIIHSSWANNFKPYFHVVPSDIDAGNIGIYCAKSPSKGVKALVKLLADI</sequence>
<keyword evidence="4" id="KW-0804">Transcription</keyword>
<evidence type="ECO:0000256" key="2">
    <source>
        <dbReference type="ARBA" id="ARBA00023015"/>
    </source>
</evidence>
<evidence type="ECO:0000256" key="4">
    <source>
        <dbReference type="ARBA" id="ARBA00023163"/>
    </source>
</evidence>
<keyword evidence="3 6" id="KW-0238">DNA-binding</keyword>
<dbReference type="InterPro" id="IPR036388">
    <property type="entry name" value="WH-like_DNA-bd_sf"/>
</dbReference>
<gene>
    <name evidence="6" type="ORF">SAMN02910343_01188</name>
</gene>
<reference evidence="6 7" key="1">
    <citation type="submission" date="2016-10" db="EMBL/GenBank/DDBJ databases">
        <authorList>
            <person name="de Groot N.N."/>
        </authorList>
    </citation>
    <scope>NUCLEOTIDE SEQUENCE [LARGE SCALE GENOMIC DNA]</scope>
    <source>
        <strain evidence="6 7">DSM 15230</strain>
    </source>
</reference>
<evidence type="ECO:0000259" key="5">
    <source>
        <dbReference type="PROSITE" id="PS50931"/>
    </source>
</evidence>
<evidence type="ECO:0000313" key="7">
    <source>
        <dbReference type="Proteomes" id="UP000199689"/>
    </source>
</evidence>
<keyword evidence="7" id="KW-1185">Reference proteome</keyword>
<dbReference type="GeneID" id="87756624"/>
<name>A0A1G5W726_9FIRM</name>
<dbReference type="PANTHER" id="PTHR30346">
    <property type="entry name" value="TRANSCRIPTIONAL DUAL REGULATOR HCAR-RELATED"/>
    <property type="match status" value="1"/>
</dbReference>
<dbReference type="GO" id="GO:0003700">
    <property type="term" value="F:DNA-binding transcription factor activity"/>
    <property type="evidence" value="ECO:0007669"/>
    <property type="project" value="InterPro"/>
</dbReference>
<dbReference type="GO" id="GO:0032993">
    <property type="term" value="C:protein-DNA complex"/>
    <property type="evidence" value="ECO:0007669"/>
    <property type="project" value="TreeGrafter"/>
</dbReference>
<dbReference type="RefSeq" id="WP_159427863.1">
    <property type="nucleotide sequence ID" value="NZ_FMXA01000014.1"/>
</dbReference>
<dbReference type="GO" id="GO:0003677">
    <property type="term" value="F:DNA binding"/>
    <property type="evidence" value="ECO:0007669"/>
    <property type="project" value="UniProtKB-KW"/>
</dbReference>
<organism evidence="6 7">
    <name type="scientific">Allisonella histaminiformans</name>
    <dbReference type="NCBI Taxonomy" id="209880"/>
    <lineage>
        <taxon>Bacteria</taxon>
        <taxon>Bacillati</taxon>
        <taxon>Bacillota</taxon>
        <taxon>Negativicutes</taxon>
        <taxon>Veillonellales</taxon>
        <taxon>Veillonellaceae</taxon>
        <taxon>Allisonella</taxon>
    </lineage>
</organism>
<dbReference type="SUPFAM" id="SSF53850">
    <property type="entry name" value="Periplasmic binding protein-like II"/>
    <property type="match status" value="1"/>
</dbReference>
<dbReference type="Proteomes" id="UP000199689">
    <property type="component" value="Unassembled WGS sequence"/>
</dbReference>
<dbReference type="CDD" id="cd05466">
    <property type="entry name" value="PBP2_LTTR_substrate"/>
    <property type="match status" value="1"/>
</dbReference>
<dbReference type="AlphaFoldDB" id="A0A1G5W726"/>
<dbReference type="EMBL" id="FMXA01000014">
    <property type="protein sequence ID" value="SDA53908.1"/>
    <property type="molecule type" value="Genomic_DNA"/>
</dbReference>